<dbReference type="STRING" id="1331007.AALB_0118"/>
<proteinExistence type="predicted"/>
<reference evidence="1" key="1">
    <citation type="journal article" date="2013" name="Genome Announc.">
        <title>Draft Genome Sequence of Agarivorans albus Strain MKT 106T, an Agarolytic Marine Bacterium.</title>
        <authorList>
            <person name="Yasuike M."/>
            <person name="Nakamura Y."/>
            <person name="Kai W."/>
            <person name="Fujiwara A."/>
            <person name="Fukui Y."/>
            <person name="Satomi M."/>
            <person name="Sano M."/>
        </authorList>
    </citation>
    <scope>NUCLEOTIDE SEQUENCE [LARGE SCALE GENOMIC DNA]</scope>
</reference>
<name>R9PFK7_AGAAL</name>
<accession>R9PFK7</accession>
<protein>
    <submittedName>
        <fullName evidence="1">Uncharacterized protein</fullName>
    </submittedName>
</protein>
<dbReference type="EMBL" id="BARX01000001">
    <property type="protein sequence ID" value="GAD00038.1"/>
    <property type="molecule type" value="Genomic_DNA"/>
</dbReference>
<dbReference type="Proteomes" id="UP000014461">
    <property type="component" value="Unassembled WGS sequence"/>
</dbReference>
<evidence type="ECO:0000313" key="1">
    <source>
        <dbReference type="EMBL" id="GAD00038.1"/>
    </source>
</evidence>
<keyword evidence="2" id="KW-1185">Reference proteome</keyword>
<dbReference type="AlphaFoldDB" id="R9PFK7"/>
<comment type="caution">
    <text evidence="1">The sequence shown here is derived from an EMBL/GenBank/DDBJ whole genome shotgun (WGS) entry which is preliminary data.</text>
</comment>
<gene>
    <name evidence="1" type="ORF">AALB_0118</name>
</gene>
<organism evidence="1 2">
    <name type="scientific">Agarivorans albus MKT 106</name>
    <dbReference type="NCBI Taxonomy" id="1331007"/>
    <lineage>
        <taxon>Bacteria</taxon>
        <taxon>Pseudomonadati</taxon>
        <taxon>Pseudomonadota</taxon>
        <taxon>Gammaproteobacteria</taxon>
        <taxon>Alteromonadales</taxon>
        <taxon>Alteromonadaceae</taxon>
        <taxon>Agarivorans</taxon>
    </lineage>
</organism>
<evidence type="ECO:0000313" key="2">
    <source>
        <dbReference type="Proteomes" id="UP000014461"/>
    </source>
</evidence>
<sequence length="38" mass="4543">MIFVLHEMYRLHIKLLRVGLEKFVSKKAAIKRTTMARI</sequence>